<evidence type="ECO:0000313" key="4">
    <source>
        <dbReference type="RefSeq" id="XP_027086549.2"/>
    </source>
</evidence>
<feature type="compositionally biased region" description="Acidic residues" evidence="2">
    <location>
        <begin position="145"/>
        <end position="159"/>
    </location>
</feature>
<evidence type="ECO:0000256" key="2">
    <source>
        <dbReference type="SAM" id="MobiDB-lite"/>
    </source>
</evidence>
<proteinExistence type="predicted"/>
<dbReference type="Proteomes" id="UP001652660">
    <property type="component" value="Chromosome 9c"/>
</dbReference>
<dbReference type="OrthoDB" id="9991317at2759"/>
<reference evidence="4" key="2">
    <citation type="submission" date="2025-08" db="UniProtKB">
        <authorList>
            <consortium name="RefSeq"/>
        </authorList>
    </citation>
    <scope>IDENTIFICATION</scope>
    <source>
        <tissue evidence="4">Leaves</tissue>
    </source>
</reference>
<accession>A0A6P6U7Z8</accession>
<dbReference type="PANTHER" id="PTHR23082">
    <property type="entry name" value="TRANSCRIPTION INITIATION FACTOR IIIC TFIIIC , POLYPEPTIDE 3-RELATED"/>
    <property type="match status" value="1"/>
</dbReference>
<dbReference type="AlphaFoldDB" id="A0A6P6U7Z8"/>
<dbReference type="GO" id="GO:0006383">
    <property type="term" value="P:transcription by RNA polymerase III"/>
    <property type="evidence" value="ECO:0007669"/>
    <property type="project" value="InterPro"/>
</dbReference>
<dbReference type="SUPFAM" id="SSF48452">
    <property type="entry name" value="TPR-like"/>
    <property type="match status" value="3"/>
</dbReference>
<dbReference type="PROSITE" id="PS50005">
    <property type="entry name" value="TPR"/>
    <property type="match status" value="2"/>
</dbReference>
<reference evidence="3" key="1">
    <citation type="journal article" date="2025" name="Foods">
        <title>Unveiling the Microbial Signatures of Arabica Coffee Cherries: Insights into Ripeness Specific Diversity, Functional Traits, and Implications for Quality and Safety.</title>
        <authorList>
            <consortium name="RefSeq"/>
            <person name="Tenea G.N."/>
            <person name="Cifuentes V."/>
            <person name="Reyes P."/>
            <person name="Cevallos-Vallejos M."/>
        </authorList>
    </citation>
    <scope>NUCLEOTIDE SEQUENCE [LARGE SCALE GENOMIC DNA]</scope>
</reference>
<dbReference type="InterPro" id="IPR039340">
    <property type="entry name" value="Tfc4/TFIIIC-102/Sfc4"/>
</dbReference>
<gene>
    <name evidence="4" type="primary">LOC113708288</name>
</gene>
<dbReference type="Pfam" id="PF13432">
    <property type="entry name" value="TPR_16"/>
    <property type="match status" value="1"/>
</dbReference>
<dbReference type="RefSeq" id="XP_027086549.2">
    <property type="nucleotide sequence ID" value="XM_027230748.2"/>
</dbReference>
<evidence type="ECO:0008006" key="5">
    <source>
        <dbReference type="Google" id="ProtNLM"/>
    </source>
</evidence>
<dbReference type="GO" id="GO:0000127">
    <property type="term" value="C:transcription factor TFIIIC complex"/>
    <property type="evidence" value="ECO:0007669"/>
    <property type="project" value="TreeGrafter"/>
</dbReference>
<feature type="region of interest" description="Disordered" evidence="2">
    <location>
        <begin position="205"/>
        <end position="269"/>
    </location>
</feature>
<feature type="compositionally biased region" description="Basic residues" evidence="2">
    <location>
        <begin position="244"/>
        <end position="261"/>
    </location>
</feature>
<protein>
    <recommendedName>
        <fullName evidence="5">General transcription factor 3C polypeptide 3-like</fullName>
    </recommendedName>
</protein>
<dbReference type="InterPro" id="IPR011990">
    <property type="entry name" value="TPR-like_helical_dom_sf"/>
</dbReference>
<dbReference type="Pfam" id="PF13181">
    <property type="entry name" value="TPR_8"/>
    <property type="match status" value="1"/>
</dbReference>
<dbReference type="Gene3D" id="1.25.40.10">
    <property type="entry name" value="Tetratricopeptide repeat domain"/>
    <property type="match status" value="3"/>
</dbReference>
<keyword evidence="3" id="KW-1185">Reference proteome</keyword>
<sequence length="1039" mass="117655">MSTAASTSTLTFCLFHHRLPHCPLLRVLCSAPLCCCLLAFGGTYSLLVASGGFQSFSLLLLSGGFKDKRFGSWASGFLTSSISDWVESRMEELEEGEGAGVIGSSSEFHADEHPMELESQLEEEEREVDDEGKGTTTANTTANIEGEEEDDDDEDEEEEGYKFRFSDDMDPLAFTKEDASGLQPYEQFQRLEHHYEALAAKKRKARLQPIPQGEVPVAKKPRQQQEDVSGATMEEIMELMNYGSRRRSRKPKRRGRRKGSRNKVSPEVTRKLGDATLHYAHGRYGEAIGVFYEVIRLSPNLPDPYHRLGLIYNEMGDKKRALDFYMIAAHLTPKDASFWKLLVTWSIEQGDTGQARYCLSKAITADPEDINLRFHRASLYVELGDYLKAADSYEQISQLCPDNVNVLQTAAQLYKKSGQSELAVRILESYLRNCCKEPDLNVVDILASLHMEGNAHKKALEHIEHAQQVYCTGKEMPLCLRTKAGICHIHLGNFVKAEALLNVLRHENLHDHPQLIIEIGDSLMNHGHYESALEYYMMLVGDDVKNNSCLYLKIAECCSCLGKRLQSIDYFYRALDKLENTVDARLALSSLLLEENKDDEAISVLCPPKESESLFNLNLNAAKPWWLNGKIKLRLSQIYKAKGLLEAFVDVIFPVVRETLFLETIQQKVRPRKRLSKSVLSERIKILDHVRTDTVFHGFRPVASASDLSRASRAKKLLKKKEAKRAAALAAGIEWISDDSEDESPQQAPRELPLPNLLRDAEHHYLIIELCKSLLSLKKYWEALEIINLTLKLASNVLSVERNEELRTLGAQIAYNIADPAHGFDYARYIVNQRPYSFSAWNCYYKVISKLDSRYSKHNKFLHTMRTKHKSCVPLTLIFGHQFTMISQHQAAVREYLEAHKLMPDIPLINLCAGTALINLALGHRLQNKHQSVVQGLAFLFNNLQLCRYGQEALYNIARAYHHVGLVSLAAVNYEKVLTMHESDCPMPNLPNEKPDGLASPKPGYCDLRREAAYNLHLIYKKSGAIDLARQILKDHCVI</sequence>
<keyword evidence="1" id="KW-0802">TPR repeat</keyword>
<feature type="repeat" description="TPR" evidence="1">
    <location>
        <begin position="302"/>
        <end position="335"/>
    </location>
</feature>
<dbReference type="InterPro" id="IPR019734">
    <property type="entry name" value="TPR_rpt"/>
</dbReference>
<dbReference type="PANTHER" id="PTHR23082:SF0">
    <property type="entry name" value="GENERAL TRANSCRIPTION FACTOR 3C POLYPEPTIDE 3"/>
    <property type="match status" value="1"/>
</dbReference>
<feature type="compositionally biased region" description="Low complexity" evidence="2">
    <location>
        <begin position="134"/>
        <end position="144"/>
    </location>
</feature>
<feature type="repeat" description="TPR" evidence="1">
    <location>
        <begin position="370"/>
        <end position="403"/>
    </location>
</feature>
<feature type="region of interest" description="Disordered" evidence="2">
    <location>
        <begin position="111"/>
        <end position="159"/>
    </location>
</feature>
<dbReference type="SMART" id="SM00028">
    <property type="entry name" value="TPR"/>
    <property type="match status" value="8"/>
</dbReference>
<dbReference type="GeneID" id="113708288"/>
<evidence type="ECO:0000256" key="1">
    <source>
        <dbReference type="PROSITE-ProRule" id="PRU00339"/>
    </source>
</evidence>
<name>A0A6P6U7Z8_COFAR</name>
<evidence type="ECO:0000313" key="3">
    <source>
        <dbReference type="Proteomes" id="UP001652660"/>
    </source>
</evidence>
<organism evidence="3 4">
    <name type="scientific">Coffea arabica</name>
    <name type="common">Arabian coffee</name>
    <dbReference type="NCBI Taxonomy" id="13443"/>
    <lineage>
        <taxon>Eukaryota</taxon>
        <taxon>Viridiplantae</taxon>
        <taxon>Streptophyta</taxon>
        <taxon>Embryophyta</taxon>
        <taxon>Tracheophyta</taxon>
        <taxon>Spermatophyta</taxon>
        <taxon>Magnoliopsida</taxon>
        <taxon>eudicotyledons</taxon>
        <taxon>Gunneridae</taxon>
        <taxon>Pentapetalae</taxon>
        <taxon>asterids</taxon>
        <taxon>lamiids</taxon>
        <taxon>Gentianales</taxon>
        <taxon>Rubiaceae</taxon>
        <taxon>Ixoroideae</taxon>
        <taxon>Gardenieae complex</taxon>
        <taxon>Bertiereae - Coffeeae clade</taxon>
        <taxon>Coffeeae</taxon>
        <taxon>Coffea</taxon>
    </lineage>
</organism>
<feature type="compositionally biased region" description="Acidic residues" evidence="2">
    <location>
        <begin position="119"/>
        <end position="130"/>
    </location>
</feature>